<organism evidence="1 2">
    <name type="scientific">Marivirga lumbricoides</name>
    <dbReference type="NCBI Taxonomy" id="1046115"/>
    <lineage>
        <taxon>Bacteria</taxon>
        <taxon>Pseudomonadati</taxon>
        <taxon>Bacteroidota</taxon>
        <taxon>Cytophagia</taxon>
        <taxon>Cytophagales</taxon>
        <taxon>Marivirgaceae</taxon>
        <taxon>Marivirga</taxon>
    </lineage>
</organism>
<gene>
    <name evidence="1" type="ORF">C9994_06810</name>
</gene>
<sequence>MSASLETYNRILFLDLRPWLLSGVSELKFKQDLNDLKKAFYQVQPQFEVSFPKALNNKRKYFQALIDSEATEYLNHLHKQVNESINANAKKYHVHMALTRTLNEKLREIAQVIQEQNYSPEQYDPKFGTLQTNTSTNDEAFIICYLKHQLVRLYMEVQECFPDQLKEEPLTEDDIYLTYFNHTAPNPSHIAEAVQIQVASPSAPRPAPQPSKLFKAISGDVRNDAKGILPYETIIKTPTRFASFEESLFQNGYIDENYNFTDKHGMKNEFAAIYHQLIKKGYFNARTFQPMKAIKDVDIRKFLDHRYQTNLDKQFRNYRQNAEALAEYIDSQYWLTSLPLG</sequence>
<evidence type="ECO:0000313" key="1">
    <source>
        <dbReference type="EMBL" id="PTB96564.1"/>
    </source>
</evidence>
<dbReference type="Pfam" id="PF20322">
    <property type="entry name" value="DUF6617"/>
    <property type="match status" value="1"/>
</dbReference>
<proteinExistence type="predicted"/>
<evidence type="ECO:0000313" key="2">
    <source>
        <dbReference type="Proteomes" id="UP000240608"/>
    </source>
</evidence>
<accession>A0A2T4DRV8</accession>
<reference evidence="1 2" key="1">
    <citation type="submission" date="2018-03" db="EMBL/GenBank/DDBJ databases">
        <title>Cross-interface Injection: A General Nanoliter Liquid Handling Method Applied to Single Cells Genome Amplification Automated Nanoliter Liquid Handling Applied to Single Cell Multiple Displacement Amplification.</title>
        <authorList>
            <person name="Yun J."/>
            <person name="Xu P."/>
            <person name="Xu J."/>
            <person name="Dai X."/>
            <person name="Wang Y."/>
            <person name="Zheng X."/>
            <person name="Cao C."/>
            <person name="Yi Q."/>
            <person name="Zhu Y."/>
            <person name="Wang L."/>
            <person name="Dong Z."/>
            <person name="Huang Y."/>
            <person name="Huang L."/>
            <person name="Du W."/>
        </authorList>
    </citation>
    <scope>NUCLEOTIDE SEQUENCE [LARGE SCALE GENOMIC DNA]</scope>
    <source>
        <strain evidence="1 2">Z-D1-2</strain>
    </source>
</reference>
<dbReference type="Proteomes" id="UP000240608">
    <property type="component" value="Unassembled WGS sequence"/>
</dbReference>
<protein>
    <submittedName>
        <fullName evidence="1">Uncharacterized protein</fullName>
    </submittedName>
</protein>
<dbReference type="EMBL" id="PYVU01000045">
    <property type="protein sequence ID" value="PTB96564.1"/>
    <property type="molecule type" value="Genomic_DNA"/>
</dbReference>
<name>A0A2T4DRV8_9BACT</name>
<comment type="caution">
    <text evidence="1">The sequence shown here is derived from an EMBL/GenBank/DDBJ whole genome shotgun (WGS) entry which is preliminary data.</text>
</comment>
<dbReference type="AlphaFoldDB" id="A0A2T4DRV8"/>
<dbReference type="InterPro" id="IPR046725">
    <property type="entry name" value="DUF6617"/>
</dbReference>